<dbReference type="PANTHER" id="PTHR33823">
    <property type="entry name" value="RNA POLYMERASE-BINDING TRANSCRIPTION FACTOR DKSA-RELATED"/>
    <property type="match status" value="1"/>
</dbReference>
<protein>
    <recommendedName>
        <fullName evidence="5">DksA C4-type domain-containing protein</fullName>
    </recommendedName>
</protein>
<evidence type="ECO:0000313" key="4">
    <source>
        <dbReference type="Proteomes" id="UP000010523"/>
    </source>
</evidence>
<proteinExistence type="predicted"/>
<evidence type="ECO:0000313" key="3">
    <source>
        <dbReference type="EMBL" id="EIJ81571.1"/>
    </source>
</evidence>
<dbReference type="RefSeq" id="WP_003350281.1">
    <property type="nucleotide sequence ID" value="NZ_AFEU01000001.1"/>
</dbReference>
<dbReference type="AlphaFoldDB" id="I3E500"/>
<dbReference type="OrthoDB" id="2875147at2"/>
<evidence type="ECO:0000256" key="2">
    <source>
        <dbReference type="SAM" id="Coils"/>
    </source>
</evidence>
<dbReference type="PATRIC" id="fig|997296.3.peg.340"/>
<dbReference type="PANTHER" id="PTHR33823:SF4">
    <property type="entry name" value="GENERAL STRESS PROTEIN 16O"/>
    <property type="match status" value="1"/>
</dbReference>
<dbReference type="STRING" id="997296.PB1_01460"/>
<feature type="coiled-coil region" evidence="2">
    <location>
        <begin position="2"/>
        <end position="29"/>
    </location>
</feature>
<sequence length="100" mass="11647">MENQLHEIYAELRKMKAELEEKCSGKEVNDLIKEFIQEEIHDIEHALKKMETGDFGICEISGEIIPFHYLTLIPTLKSAKDLKSIERYYKKPIYSSSIGE</sequence>
<organism evidence="3 4">
    <name type="scientific">Bacillus methanolicus PB1</name>
    <dbReference type="NCBI Taxonomy" id="997296"/>
    <lineage>
        <taxon>Bacteria</taxon>
        <taxon>Bacillati</taxon>
        <taxon>Bacillota</taxon>
        <taxon>Bacilli</taxon>
        <taxon>Bacillales</taxon>
        <taxon>Bacillaceae</taxon>
        <taxon>Bacillus</taxon>
    </lineage>
</organism>
<name>I3E500_BACMT</name>
<gene>
    <name evidence="3" type="ORF">PB1_01460</name>
</gene>
<comment type="caution">
    <text evidence="1">Lacks conserved residue(s) required for the propagation of feature annotation.</text>
</comment>
<dbReference type="Gene3D" id="1.20.120.910">
    <property type="entry name" value="DksA, coiled-coil domain"/>
    <property type="match status" value="1"/>
</dbReference>
<keyword evidence="4" id="KW-1185">Reference proteome</keyword>
<keyword evidence="2" id="KW-0175">Coiled coil</keyword>
<dbReference type="Proteomes" id="UP000010523">
    <property type="component" value="Unassembled WGS sequence"/>
</dbReference>
<accession>I3E500</accession>
<dbReference type="EMBL" id="AFEU01000001">
    <property type="protein sequence ID" value="EIJ81571.1"/>
    <property type="molecule type" value="Genomic_DNA"/>
</dbReference>
<dbReference type="PROSITE" id="PS51128">
    <property type="entry name" value="ZF_DKSA_2"/>
    <property type="match status" value="1"/>
</dbReference>
<dbReference type="eggNOG" id="ENOG5030D1H">
    <property type="taxonomic scope" value="Bacteria"/>
</dbReference>
<evidence type="ECO:0008006" key="5">
    <source>
        <dbReference type="Google" id="ProtNLM"/>
    </source>
</evidence>
<reference evidence="3 4" key="1">
    <citation type="journal article" date="2012" name="Appl. Environ. Microbiol.">
        <title>Genome Sequence of Thermotolerant Bacillus methanolicus: Features and Regulation Related to Methylotrophy and Production of L-Lysine and L-Glutamate from Methanol.</title>
        <authorList>
            <person name="Heggeset T.M."/>
            <person name="Krog A."/>
            <person name="Balzer S."/>
            <person name="Wentzel A."/>
            <person name="Ellingsen T.E."/>
            <person name="Brautaset T."/>
        </authorList>
    </citation>
    <scope>NUCLEOTIDE SEQUENCE [LARGE SCALE GENOMIC DNA]</scope>
    <source>
        <strain evidence="3 4">PB1</strain>
    </source>
</reference>
<comment type="caution">
    <text evidence="3">The sequence shown here is derived from an EMBL/GenBank/DDBJ whole genome shotgun (WGS) entry which is preliminary data.</text>
</comment>
<evidence type="ECO:0000256" key="1">
    <source>
        <dbReference type="PROSITE-ProRule" id="PRU00510"/>
    </source>
</evidence>